<protein>
    <recommendedName>
        <fullName evidence="7">Ferredoxin</fullName>
    </recommendedName>
</protein>
<organism evidence="9 10">
    <name type="scientific">Desulfoglaeba alkanexedens ALDC</name>
    <dbReference type="NCBI Taxonomy" id="980445"/>
    <lineage>
        <taxon>Bacteria</taxon>
        <taxon>Pseudomonadati</taxon>
        <taxon>Thermodesulfobacteriota</taxon>
        <taxon>Syntrophobacteria</taxon>
        <taxon>Syntrophobacterales</taxon>
        <taxon>Syntrophobacteraceae</taxon>
        <taxon>Desulfoglaeba</taxon>
    </lineage>
</organism>
<evidence type="ECO:0000256" key="3">
    <source>
        <dbReference type="ARBA" id="ARBA00022723"/>
    </source>
</evidence>
<dbReference type="PRINTS" id="PR00352">
    <property type="entry name" value="3FE4SFRDOXIN"/>
</dbReference>
<dbReference type="GO" id="GO:0009055">
    <property type="term" value="F:electron transfer activity"/>
    <property type="evidence" value="ECO:0007669"/>
    <property type="project" value="UniProtKB-UniRule"/>
</dbReference>
<keyword evidence="4 7" id="KW-0249">Electron transport</keyword>
<keyword evidence="10" id="KW-1185">Reference proteome</keyword>
<dbReference type="Gene3D" id="3.30.70.20">
    <property type="match status" value="1"/>
</dbReference>
<dbReference type="InterPro" id="IPR017896">
    <property type="entry name" value="4Fe4S_Fe-S-bd"/>
</dbReference>
<dbReference type="SUPFAM" id="SSF54862">
    <property type="entry name" value="4Fe-4S ferredoxins"/>
    <property type="match status" value="1"/>
</dbReference>
<dbReference type="EMBL" id="CP040098">
    <property type="protein sequence ID" value="QCQ22436.1"/>
    <property type="molecule type" value="Genomic_DNA"/>
</dbReference>
<evidence type="ECO:0000313" key="10">
    <source>
        <dbReference type="Proteomes" id="UP000298602"/>
    </source>
</evidence>
<name>A0A4P8L3B0_9BACT</name>
<dbReference type="PROSITE" id="PS51379">
    <property type="entry name" value="4FE4S_FER_2"/>
    <property type="match status" value="1"/>
</dbReference>
<dbReference type="RefSeq" id="WP_137424598.1">
    <property type="nucleotide sequence ID" value="NZ_CP040098.1"/>
</dbReference>
<dbReference type="OrthoDB" id="164224at2"/>
<feature type="domain" description="4Fe-4S ferredoxin-type" evidence="8">
    <location>
        <begin position="1"/>
        <end position="29"/>
    </location>
</feature>
<evidence type="ECO:0000256" key="4">
    <source>
        <dbReference type="ARBA" id="ARBA00022982"/>
    </source>
</evidence>
<dbReference type="AlphaFoldDB" id="A0A4P8L3B0"/>
<dbReference type="InterPro" id="IPR051269">
    <property type="entry name" value="Fe-S_cluster_ET"/>
</dbReference>
<dbReference type="GO" id="GO:0051536">
    <property type="term" value="F:iron-sulfur cluster binding"/>
    <property type="evidence" value="ECO:0007669"/>
    <property type="project" value="UniProtKB-KW"/>
</dbReference>
<reference evidence="9 10" key="2">
    <citation type="submission" date="2019-05" db="EMBL/GenBank/DDBJ databases">
        <authorList>
            <person name="Suflita J.M."/>
            <person name="Marks C.R."/>
        </authorList>
    </citation>
    <scope>NUCLEOTIDE SEQUENCE [LARGE SCALE GENOMIC DNA]</scope>
    <source>
        <strain evidence="9 10">ALDC</strain>
    </source>
</reference>
<keyword evidence="2 7" id="KW-0813">Transport</keyword>
<comment type="function">
    <text evidence="1 7">Ferredoxins are iron-sulfur proteins that transfer electrons in a wide variety of metabolic reactions.</text>
</comment>
<dbReference type="InterPro" id="IPR001080">
    <property type="entry name" value="3Fe4S_ferredoxin"/>
</dbReference>
<dbReference type="GO" id="GO:0005506">
    <property type="term" value="F:iron ion binding"/>
    <property type="evidence" value="ECO:0007669"/>
    <property type="project" value="UniProtKB-UniRule"/>
</dbReference>
<evidence type="ECO:0000313" key="9">
    <source>
        <dbReference type="EMBL" id="QCQ22436.1"/>
    </source>
</evidence>
<sequence>MKVAVDQMKCGTIGICVKECPEVFRFQEGSKKAVAVLDEIPPRLHGKCREVARRCPNEAIVITE</sequence>
<keyword evidence="5 7" id="KW-0408">Iron</keyword>
<accession>A0A4P8L3B0</accession>
<keyword evidence="3 7" id="KW-0479">Metal-binding</keyword>
<proteinExistence type="predicted"/>
<evidence type="ECO:0000256" key="5">
    <source>
        <dbReference type="ARBA" id="ARBA00023004"/>
    </source>
</evidence>
<evidence type="ECO:0000256" key="7">
    <source>
        <dbReference type="RuleBase" id="RU368020"/>
    </source>
</evidence>
<reference evidence="9 10" key="1">
    <citation type="submission" date="2019-05" db="EMBL/GenBank/DDBJ databases">
        <title>The Complete Genome Sequence of the n-alkane-degrading Desulfoglaeba alkanexedens ALDC reveals multiple alkylsuccinate synthase gene clusters.</title>
        <authorList>
            <person name="Callaghan A.V."/>
            <person name="Davidova I.A."/>
            <person name="Duncan K.E."/>
            <person name="Morris B."/>
            <person name="McInerney M.J."/>
        </authorList>
    </citation>
    <scope>NUCLEOTIDE SEQUENCE [LARGE SCALE GENOMIC DNA]</scope>
    <source>
        <strain evidence="9 10">ALDC</strain>
    </source>
</reference>
<gene>
    <name evidence="9" type="ORF">FDQ92_09850</name>
</gene>
<evidence type="ECO:0000259" key="8">
    <source>
        <dbReference type="PROSITE" id="PS51379"/>
    </source>
</evidence>
<dbReference type="PANTHER" id="PTHR36923">
    <property type="entry name" value="FERREDOXIN"/>
    <property type="match status" value="1"/>
</dbReference>
<dbReference type="PANTHER" id="PTHR36923:SF3">
    <property type="entry name" value="FERREDOXIN"/>
    <property type="match status" value="1"/>
</dbReference>
<evidence type="ECO:0000256" key="6">
    <source>
        <dbReference type="ARBA" id="ARBA00023014"/>
    </source>
</evidence>
<dbReference type="Proteomes" id="UP000298602">
    <property type="component" value="Chromosome"/>
</dbReference>
<evidence type="ECO:0000256" key="2">
    <source>
        <dbReference type="ARBA" id="ARBA00022448"/>
    </source>
</evidence>
<dbReference type="KEGG" id="dax:FDQ92_09850"/>
<keyword evidence="6 7" id="KW-0411">Iron-sulfur</keyword>
<evidence type="ECO:0000256" key="1">
    <source>
        <dbReference type="ARBA" id="ARBA00003532"/>
    </source>
</evidence>
<dbReference type="Pfam" id="PF13459">
    <property type="entry name" value="Fer4_15"/>
    <property type="match status" value="1"/>
</dbReference>